<dbReference type="Proteomes" id="UP000051330">
    <property type="component" value="Unassembled WGS sequence"/>
</dbReference>
<evidence type="ECO:0000256" key="7">
    <source>
        <dbReference type="ARBA" id="ARBA00022989"/>
    </source>
</evidence>
<keyword evidence="16" id="KW-1185">Reference proteome</keyword>
<comment type="caution">
    <text evidence="12">Lacks conserved residue(s) required for the propagation of feature annotation.</text>
</comment>
<reference evidence="15 16" key="1">
    <citation type="journal article" date="2015" name="Genome Announc.">
        <title>Expanding the biotechnology potential of lactobacilli through comparative genomics of 213 strains and associated genera.</title>
        <authorList>
            <person name="Sun Z."/>
            <person name="Harris H.M."/>
            <person name="McCann A."/>
            <person name="Guo C."/>
            <person name="Argimon S."/>
            <person name="Zhang W."/>
            <person name="Yang X."/>
            <person name="Jeffery I.B."/>
            <person name="Cooney J.C."/>
            <person name="Kagawa T.F."/>
            <person name="Liu W."/>
            <person name="Song Y."/>
            <person name="Salvetti E."/>
            <person name="Wrobel A."/>
            <person name="Rasinkangas P."/>
            <person name="Parkhill J."/>
            <person name="Rea M.C."/>
            <person name="O'Sullivan O."/>
            <person name="Ritari J."/>
            <person name="Douillard F.P."/>
            <person name="Paul Ross R."/>
            <person name="Yang R."/>
            <person name="Briner A.E."/>
            <person name="Felis G.E."/>
            <person name="de Vos W.M."/>
            <person name="Barrangou R."/>
            <person name="Klaenhammer T.R."/>
            <person name="Caufield P.W."/>
            <person name="Cui Y."/>
            <person name="Zhang H."/>
            <person name="O'Toole P.W."/>
        </authorList>
    </citation>
    <scope>NUCLEOTIDE SEQUENCE [LARGE SCALE GENOMIC DNA]</scope>
    <source>
        <strain evidence="15 16">DSM 12744</strain>
    </source>
</reference>
<keyword evidence="9" id="KW-0564">Palmitate</keyword>
<evidence type="ECO:0000259" key="14">
    <source>
        <dbReference type="Pfam" id="PF02096"/>
    </source>
</evidence>
<dbReference type="PROSITE" id="PS51257">
    <property type="entry name" value="PROKAR_LIPOPROTEIN"/>
    <property type="match status" value="1"/>
</dbReference>
<evidence type="ECO:0000256" key="5">
    <source>
        <dbReference type="ARBA" id="ARBA00022729"/>
    </source>
</evidence>
<evidence type="ECO:0000256" key="2">
    <source>
        <dbReference type="ARBA" id="ARBA00022448"/>
    </source>
</evidence>
<dbReference type="GO" id="GO:0032977">
    <property type="term" value="F:membrane insertase activity"/>
    <property type="evidence" value="ECO:0007669"/>
    <property type="project" value="InterPro"/>
</dbReference>
<protein>
    <recommendedName>
        <fullName evidence="12">Membrane protein insertase YidC</fullName>
    </recommendedName>
    <alternativeName>
        <fullName evidence="12">Foldase YidC</fullName>
    </alternativeName>
    <alternativeName>
        <fullName evidence="12">Membrane integrase YidC</fullName>
    </alternativeName>
    <alternativeName>
        <fullName evidence="12">Membrane protein YidC</fullName>
    </alternativeName>
</protein>
<evidence type="ECO:0000313" key="16">
    <source>
        <dbReference type="Proteomes" id="UP000051330"/>
    </source>
</evidence>
<dbReference type="CDD" id="cd20070">
    <property type="entry name" value="5TM_YidC_Alb3"/>
    <property type="match status" value="1"/>
</dbReference>
<comment type="similarity">
    <text evidence="12">Belongs to the OXA1/ALB3/YidC family. Type 2 subfamily.</text>
</comment>
<dbReference type="GO" id="GO:0051205">
    <property type="term" value="P:protein insertion into membrane"/>
    <property type="evidence" value="ECO:0007669"/>
    <property type="project" value="TreeGrafter"/>
</dbReference>
<feature type="region of interest" description="Disordered" evidence="13">
    <location>
        <begin position="259"/>
        <end position="282"/>
    </location>
</feature>
<keyword evidence="8 12" id="KW-0472">Membrane</keyword>
<feature type="compositionally biased region" description="Basic residues" evidence="13">
    <location>
        <begin position="270"/>
        <end position="282"/>
    </location>
</feature>
<dbReference type="STRING" id="1423792.FD09_GL001553"/>
<comment type="subcellular location">
    <subcellularLocation>
        <location evidence="1 12">Cell membrane</location>
        <topology evidence="1 12">Multi-pass membrane protein</topology>
    </subcellularLocation>
</comment>
<dbReference type="InterPro" id="IPR028055">
    <property type="entry name" value="YidC/Oxa/ALB_C"/>
</dbReference>
<dbReference type="GO" id="GO:0015031">
    <property type="term" value="P:protein transport"/>
    <property type="evidence" value="ECO:0007669"/>
    <property type="project" value="UniProtKB-KW"/>
</dbReference>
<proteinExistence type="inferred from homology"/>
<evidence type="ECO:0000256" key="4">
    <source>
        <dbReference type="ARBA" id="ARBA00022692"/>
    </source>
</evidence>
<keyword evidence="6 12" id="KW-0653">Protein transport</keyword>
<dbReference type="NCBIfam" id="TIGR03592">
    <property type="entry name" value="yidC_oxa1_cterm"/>
    <property type="match status" value="1"/>
</dbReference>
<keyword evidence="2 12" id="KW-0813">Transport</keyword>
<comment type="caution">
    <text evidence="15">The sequence shown here is derived from an EMBL/GenBank/DDBJ whole genome shotgun (WGS) entry which is preliminary data.</text>
</comment>
<dbReference type="InterPro" id="IPR047196">
    <property type="entry name" value="YidC_ALB_C"/>
</dbReference>
<dbReference type="PATRIC" id="fig|1423792.3.peg.1570"/>
<dbReference type="InterPro" id="IPR023060">
    <property type="entry name" value="YidC/YidC1/YidC2_Firmicutes"/>
</dbReference>
<dbReference type="InterPro" id="IPR001708">
    <property type="entry name" value="YidC/ALB3/OXA1/COX18"/>
</dbReference>
<feature type="transmembrane region" description="Helical" evidence="12">
    <location>
        <begin position="177"/>
        <end position="197"/>
    </location>
</feature>
<feature type="transmembrane region" description="Helical" evidence="12">
    <location>
        <begin position="62"/>
        <end position="87"/>
    </location>
</feature>
<keyword evidence="5 12" id="KW-0732">Signal</keyword>
<dbReference type="HAMAP" id="MF_01811">
    <property type="entry name" value="YidC_type2"/>
    <property type="match status" value="1"/>
</dbReference>
<evidence type="ECO:0000256" key="9">
    <source>
        <dbReference type="ARBA" id="ARBA00023139"/>
    </source>
</evidence>
<gene>
    <name evidence="12" type="primary">yidC</name>
    <name evidence="15" type="ORF">FD09_GL001553</name>
</gene>
<evidence type="ECO:0000256" key="11">
    <source>
        <dbReference type="ARBA" id="ARBA00023288"/>
    </source>
</evidence>
<name>A0A0R1MLX3_9LACO</name>
<dbReference type="PANTHER" id="PTHR12428:SF65">
    <property type="entry name" value="CYTOCHROME C OXIDASE ASSEMBLY PROTEIN COX18, MITOCHONDRIAL"/>
    <property type="match status" value="1"/>
</dbReference>
<feature type="compositionally biased region" description="Basic and acidic residues" evidence="13">
    <location>
        <begin position="259"/>
        <end position="269"/>
    </location>
</feature>
<keyword evidence="11 12" id="KW-0449">Lipoprotein</keyword>
<evidence type="ECO:0000256" key="12">
    <source>
        <dbReference type="HAMAP-Rule" id="MF_01811"/>
    </source>
</evidence>
<dbReference type="Pfam" id="PF02096">
    <property type="entry name" value="60KD_IMP"/>
    <property type="match status" value="1"/>
</dbReference>
<keyword evidence="10 12" id="KW-0143">Chaperone</keyword>
<dbReference type="GO" id="GO:0005886">
    <property type="term" value="C:plasma membrane"/>
    <property type="evidence" value="ECO:0007669"/>
    <property type="project" value="UniProtKB-SubCell"/>
</dbReference>
<comment type="function">
    <text evidence="12">Required for the insertion and/or proper folding and/or complex formation of integral membrane proteins into the membrane. Involved in integration of membrane proteins that insert both dependently and independently of the Sec translocase complex, as well as at least some lipoproteins.</text>
</comment>
<evidence type="ECO:0000313" key="15">
    <source>
        <dbReference type="EMBL" id="KRL08641.1"/>
    </source>
</evidence>
<evidence type="ECO:0000256" key="10">
    <source>
        <dbReference type="ARBA" id="ARBA00023186"/>
    </source>
</evidence>
<evidence type="ECO:0000256" key="3">
    <source>
        <dbReference type="ARBA" id="ARBA00022475"/>
    </source>
</evidence>
<keyword evidence="7 12" id="KW-1133">Transmembrane helix</keyword>
<feature type="transmembrane region" description="Helical" evidence="12">
    <location>
        <begin position="209"/>
        <end position="235"/>
    </location>
</feature>
<evidence type="ECO:0000256" key="1">
    <source>
        <dbReference type="ARBA" id="ARBA00004651"/>
    </source>
</evidence>
<feature type="domain" description="Membrane insertase YidC/Oxa/ALB C-terminal" evidence="14">
    <location>
        <begin position="67"/>
        <end position="248"/>
    </location>
</feature>
<dbReference type="AlphaFoldDB" id="A0A0R1MLX3"/>
<organism evidence="15 16">
    <name type="scientific">Schleiferilactobacillus perolens DSM 12744</name>
    <dbReference type="NCBI Taxonomy" id="1423792"/>
    <lineage>
        <taxon>Bacteria</taxon>
        <taxon>Bacillati</taxon>
        <taxon>Bacillota</taxon>
        <taxon>Bacilli</taxon>
        <taxon>Lactobacillales</taxon>
        <taxon>Lactobacillaceae</taxon>
        <taxon>Schleiferilactobacillus</taxon>
    </lineage>
</organism>
<accession>A0A0R1MLX3</accession>
<dbReference type="PANTHER" id="PTHR12428">
    <property type="entry name" value="OXA1"/>
    <property type="match status" value="1"/>
</dbReference>
<keyword evidence="3 12" id="KW-1003">Cell membrane</keyword>
<evidence type="ECO:0000256" key="8">
    <source>
        <dbReference type="ARBA" id="ARBA00023136"/>
    </source>
</evidence>
<evidence type="ECO:0000256" key="6">
    <source>
        <dbReference type="ARBA" id="ARBA00022927"/>
    </source>
</evidence>
<evidence type="ECO:0000256" key="13">
    <source>
        <dbReference type="SAM" id="MobiDB-lite"/>
    </source>
</evidence>
<dbReference type="EMBL" id="AZEC01000021">
    <property type="protein sequence ID" value="KRL08641.1"/>
    <property type="molecule type" value="Genomic_DNA"/>
</dbReference>
<keyword evidence="4 12" id="KW-0812">Transmembrane</keyword>
<sequence>MSKKTKRTLKRILLIAALAMLVVVLTGCGNMNSPVTKSSTNFWDRYVVYYFQQFILVMAKNWHLGVAWAIIVFTVIVRVILLPLMYFQSKSQKKQMQLQPEIKQLQQKYPGKDVDSRQKLNEETQKLYSEAGINPMLGCLPLLLQMPIMLALYQAIYRTPDLRVGSFIWMQLGQPDQYHILPIVAGLLTLLSSWLTMKATPQQGGIGMAMMGVSAIMITWFAWVTASAVSIYWVVSNLFQVGQTMLLQNPWQIQREMAAKEKEKKDKERRLRRAKRRALKKR</sequence>